<feature type="region of interest" description="Disordered" evidence="8">
    <location>
        <begin position="233"/>
        <end position="253"/>
    </location>
</feature>
<evidence type="ECO:0000256" key="3">
    <source>
        <dbReference type="ARBA" id="ARBA00022692"/>
    </source>
</evidence>
<dbReference type="InterPro" id="IPR019166">
    <property type="entry name" value="MIC26/MIC27"/>
</dbReference>
<dbReference type="Proteomes" id="UP000693946">
    <property type="component" value="Linkage Group LG1"/>
</dbReference>
<protein>
    <recommendedName>
        <fullName evidence="7">MICOS complex subunit</fullName>
    </recommendedName>
</protein>
<evidence type="ECO:0000256" key="2">
    <source>
        <dbReference type="ARBA" id="ARBA00010904"/>
    </source>
</evidence>
<evidence type="ECO:0000256" key="5">
    <source>
        <dbReference type="ARBA" id="ARBA00023128"/>
    </source>
</evidence>
<reference evidence="9 10" key="1">
    <citation type="journal article" date="2021" name="Sci. Rep.">
        <title>Chromosome anchoring in Senegalese sole (Solea senegalensis) reveals sex-associated markers and genome rearrangements in flatfish.</title>
        <authorList>
            <person name="Guerrero-Cozar I."/>
            <person name="Gomez-Garrido J."/>
            <person name="Berbel C."/>
            <person name="Martinez-Blanch J.F."/>
            <person name="Alioto T."/>
            <person name="Claros M.G."/>
            <person name="Gagnaire P.A."/>
            <person name="Manchado M."/>
        </authorList>
    </citation>
    <scope>NUCLEOTIDE SEQUENCE [LARGE SCALE GENOMIC DNA]</scope>
    <source>
        <strain evidence="9">Sse05_10M</strain>
    </source>
</reference>
<keyword evidence="6" id="KW-0472">Membrane</keyword>
<comment type="caution">
    <text evidence="9">The sequence shown here is derived from an EMBL/GenBank/DDBJ whole genome shotgun (WGS) entry which is preliminary data.</text>
</comment>
<proteinExistence type="inferred from homology"/>
<evidence type="ECO:0000256" key="8">
    <source>
        <dbReference type="SAM" id="MobiDB-lite"/>
    </source>
</evidence>
<feature type="compositionally biased region" description="Basic and acidic residues" evidence="8">
    <location>
        <begin position="238"/>
        <end position="253"/>
    </location>
</feature>
<evidence type="ECO:0000256" key="4">
    <source>
        <dbReference type="ARBA" id="ARBA00022989"/>
    </source>
</evidence>
<sequence>MAVTSLQASLRLLQLNTEEAAAALEEEKLEAMSYVKLVSLCAAAPGLTALLSGSVQAAAAAEGKKKNTEPVVNLHELPSLYTRPEPEPGRVEPEAGPLEQSVASLRKWAEPYTDQCQQTSQTVMETAERIYKTMEPTIDTSLNKVTGVYQVLSDPPADLYPSVAVVGFSGFLGLYVAKGSRLKQLVFPVGLVALTASMFYPQQAAAILKVSGDSAYSWAQRGRVAVETLWKDPPFTKNKSEKKETESNDDSRS</sequence>
<keyword evidence="5 7" id="KW-0496">Mitochondrion</keyword>
<name>A0AAV6T4V8_SOLSE</name>
<keyword evidence="7" id="KW-0999">Mitochondrion inner membrane</keyword>
<dbReference type="GO" id="GO:0061617">
    <property type="term" value="C:MICOS complex"/>
    <property type="evidence" value="ECO:0007669"/>
    <property type="project" value="UniProtKB-UniRule"/>
</dbReference>
<comment type="subunit">
    <text evidence="7">Component of the mitochondrial contact site and cristae organizing system (MICOS) complex.</text>
</comment>
<dbReference type="AlphaFoldDB" id="A0AAV6T4V8"/>
<gene>
    <name evidence="9" type="ORF">JOB18_011987</name>
</gene>
<dbReference type="PANTHER" id="PTHR14564">
    <property type="entry name" value="MICOS COMPLEX SUBUNIT MIC26 / MIC27 FAMILY MEMBER"/>
    <property type="match status" value="1"/>
</dbReference>
<comment type="function">
    <text evidence="7">Component of the MICOS complex, a large protein complex of the mitochondrial inner membrane that plays crucial roles in the maintenance of crista junctions, inner membrane architecture, and formation of contact sites to the outer membrane.</text>
</comment>
<dbReference type="GO" id="GO:0042407">
    <property type="term" value="P:cristae formation"/>
    <property type="evidence" value="ECO:0007669"/>
    <property type="project" value="InterPro"/>
</dbReference>
<accession>A0AAV6T4V8</accession>
<evidence type="ECO:0000313" key="9">
    <source>
        <dbReference type="EMBL" id="KAG7524446.1"/>
    </source>
</evidence>
<evidence type="ECO:0000256" key="7">
    <source>
        <dbReference type="RuleBase" id="RU363021"/>
    </source>
</evidence>
<comment type="similarity">
    <text evidence="2">Belongs to the apolipoprotein O/MICOS complex subunit Mic27 family.</text>
</comment>
<evidence type="ECO:0000256" key="6">
    <source>
        <dbReference type="ARBA" id="ARBA00023136"/>
    </source>
</evidence>
<evidence type="ECO:0000313" key="10">
    <source>
        <dbReference type="Proteomes" id="UP000693946"/>
    </source>
</evidence>
<evidence type="ECO:0000256" key="1">
    <source>
        <dbReference type="ARBA" id="ARBA00004325"/>
    </source>
</evidence>
<dbReference type="Pfam" id="PF09769">
    <property type="entry name" value="ApoO"/>
    <property type="match status" value="1"/>
</dbReference>
<dbReference type="InterPro" id="IPR033182">
    <property type="entry name" value="MIC26/MIC27_animal"/>
</dbReference>
<keyword evidence="10" id="KW-1185">Reference proteome</keyword>
<keyword evidence="4" id="KW-1133">Transmembrane helix</keyword>
<organism evidence="9 10">
    <name type="scientific">Solea senegalensis</name>
    <name type="common">Senegalese sole</name>
    <dbReference type="NCBI Taxonomy" id="28829"/>
    <lineage>
        <taxon>Eukaryota</taxon>
        <taxon>Metazoa</taxon>
        <taxon>Chordata</taxon>
        <taxon>Craniata</taxon>
        <taxon>Vertebrata</taxon>
        <taxon>Euteleostomi</taxon>
        <taxon>Actinopterygii</taxon>
        <taxon>Neopterygii</taxon>
        <taxon>Teleostei</taxon>
        <taxon>Neoteleostei</taxon>
        <taxon>Acanthomorphata</taxon>
        <taxon>Carangaria</taxon>
        <taxon>Pleuronectiformes</taxon>
        <taxon>Pleuronectoidei</taxon>
        <taxon>Soleidae</taxon>
        <taxon>Solea</taxon>
    </lineage>
</organism>
<dbReference type="EMBL" id="JAGKHQ010000001">
    <property type="protein sequence ID" value="KAG7524446.1"/>
    <property type="molecule type" value="Genomic_DNA"/>
</dbReference>
<keyword evidence="3" id="KW-0812">Transmembrane</keyword>
<comment type="subcellular location">
    <subcellularLocation>
        <location evidence="7">Mitochondrion inner membrane</location>
    </subcellularLocation>
    <subcellularLocation>
        <location evidence="1">Mitochondrion membrane</location>
    </subcellularLocation>
</comment>